<evidence type="ECO:0000256" key="5">
    <source>
        <dbReference type="ARBA" id="ARBA00022806"/>
    </source>
</evidence>
<comment type="similarity">
    <text evidence="1">Belongs to the helicase family. RecQ subfamily.</text>
</comment>
<dbReference type="Pfam" id="PF00270">
    <property type="entry name" value="DEAD"/>
    <property type="match status" value="1"/>
</dbReference>
<accession>A0ABV8RCM7</accession>
<dbReference type="EC" id="5.6.2.4" evidence="10"/>
<keyword evidence="3" id="KW-0547">Nucleotide-binding</keyword>
<dbReference type="SMART" id="SM00490">
    <property type="entry name" value="HELICc"/>
    <property type="match status" value="1"/>
</dbReference>
<evidence type="ECO:0000259" key="14">
    <source>
        <dbReference type="PROSITE" id="PS51194"/>
    </source>
</evidence>
<keyword evidence="7" id="KW-0238">DNA-binding</keyword>
<dbReference type="SUPFAM" id="SSF52540">
    <property type="entry name" value="P-loop containing nucleoside triphosphate hydrolases"/>
    <property type="match status" value="1"/>
</dbReference>
<keyword evidence="6" id="KW-0067">ATP-binding</keyword>
<dbReference type="PROSITE" id="PS51194">
    <property type="entry name" value="HELICASE_CTER"/>
    <property type="match status" value="1"/>
</dbReference>
<keyword evidence="8" id="KW-0413">Isomerase</keyword>
<dbReference type="NCBIfam" id="TIGR00614">
    <property type="entry name" value="recQ_fam"/>
    <property type="match status" value="1"/>
</dbReference>
<dbReference type="EMBL" id="JBHSCY010000002">
    <property type="protein sequence ID" value="MFC4269678.1"/>
    <property type="molecule type" value="Genomic_DNA"/>
</dbReference>
<dbReference type="PROSITE" id="PS51192">
    <property type="entry name" value="HELICASE_ATP_BIND_1"/>
    <property type="match status" value="1"/>
</dbReference>
<dbReference type="InterPro" id="IPR001650">
    <property type="entry name" value="Helicase_C-like"/>
</dbReference>
<dbReference type="Gene3D" id="3.40.50.300">
    <property type="entry name" value="P-loop containing nucleotide triphosphate hydrolases"/>
    <property type="match status" value="2"/>
</dbReference>
<proteinExistence type="inferred from homology"/>
<evidence type="ECO:0000313" key="15">
    <source>
        <dbReference type="EMBL" id="MFC4269678.1"/>
    </source>
</evidence>
<keyword evidence="2" id="KW-0479">Metal-binding</keyword>
<dbReference type="SMART" id="SM00487">
    <property type="entry name" value="DEXDc"/>
    <property type="match status" value="1"/>
</dbReference>
<dbReference type="InterPro" id="IPR032284">
    <property type="entry name" value="RecQ_Zn-bd"/>
</dbReference>
<evidence type="ECO:0000256" key="8">
    <source>
        <dbReference type="ARBA" id="ARBA00023235"/>
    </source>
</evidence>
<feature type="domain" description="Helicase C-terminal" evidence="14">
    <location>
        <begin position="217"/>
        <end position="371"/>
    </location>
</feature>
<reference evidence="16" key="1">
    <citation type="journal article" date="2019" name="Int. J. Syst. Evol. Microbiol.">
        <title>The Global Catalogue of Microorganisms (GCM) 10K type strain sequencing project: providing services to taxonomists for standard genome sequencing and annotation.</title>
        <authorList>
            <consortium name="The Broad Institute Genomics Platform"/>
            <consortium name="The Broad Institute Genome Sequencing Center for Infectious Disease"/>
            <person name="Wu L."/>
            <person name="Ma J."/>
        </authorList>
    </citation>
    <scope>NUCLEOTIDE SEQUENCE [LARGE SCALE GENOMIC DNA]</scope>
    <source>
        <strain evidence="16">CECT 8655</strain>
    </source>
</reference>
<dbReference type="Pfam" id="PF16124">
    <property type="entry name" value="RecQ_Zn_bind"/>
    <property type="match status" value="1"/>
</dbReference>
<dbReference type="Pfam" id="PF00271">
    <property type="entry name" value="Helicase_C"/>
    <property type="match status" value="1"/>
</dbReference>
<dbReference type="Gene3D" id="1.10.10.10">
    <property type="entry name" value="Winged helix-like DNA-binding domain superfamily/Winged helix DNA-binding domain"/>
    <property type="match status" value="1"/>
</dbReference>
<sequence length="630" mass="72995">MISSEEILEKYWGYSSFKSPQKEVIEAVLSKKDVITLLPTGSGKSICYQIPALLLEGVCLVISPLIALMQDQVNSLVKRGIKATYIKPNSSVDEIVSLFDAIKFNNYKLLYISPERLQSSLIQEKLKELTLSLIAVDEAHCISEWGHDFRPSYRNITQIKEYFQNVNYIALTATATKKVINDIEINLDLKEPKLFTKSYFKDNLAYQIFSVEDKLTRLKQIFLKTRRPAIVYVNSRKKTIELSNFLNANGFKSSFYHGKLTTDQKKNAFDNWLKEETPIMIATNAFGMGIDKSNVGVVIHFDIPSSIENYVQEAGRAGRDSKKSFAVLLKNNHDLEIYKKRFFKNIPTLSEIKKVHRKLYQNFEISNGELLEKTFPLNTYDFAKKYQFTQNKVEFILRILMNNGIVSLSNTFQKKSTIMFKTSNEFVIKYAINNIYIKNFINSLLRSYTGLHKQKVNINEFVLAKKNNITSSQVIQYLKQLDKENILEYNPVITDTEIQFLLPREDDRTINLFSKEITQFLKLKEEKFNAFLLYLNNNNICRSIQILNYFDENSDKKCGICDVCLTQKKTSIKDIEIEILKLLNLKKSLTSSEIITYLNSNEHEVLIHLRSLLTLDKIKINSRNKYEIKS</sequence>
<evidence type="ECO:0000256" key="11">
    <source>
        <dbReference type="ARBA" id="ARBA00044535"/>
    </source>
</evidence>
<evidence type="ECO:0000256" key="10">
    <source>
        <dbReference type="ARBA" id="ARBA00034808"/>
    </source>
</evidence>
<evidence type="ECO:0000256" key="1">
    <source>
        <dbReference type="ARBA" id="ARBA00005446"/>
    </source>
</evidence>
<comment type="caution">
    <text evidence="15">The sequence shown here is derived from an EMBL/GenBank/DDBJ whole genome shotgun (WGS) entry which is preliminary data.</text>
</comment>
<evidence type="ECO:0000313" key="16">
    <source>
        <dbReference type="Proteomes" id="UP001595826"/>
    </source>
</evidence>
<evidence type="ECO:0000256" key="3">
    <source>
        <dbReference type="ARBA" id="ARBA00022741"/>
    </source>
</evidence>
<evidence type="ECO:0000259" key="13">
    <source>
        <dbReference type="PROSITE" id="PS51192"/>
    </source>
</evidence>
<evidence type="ECO:0000256" key="2">
    <source>
        <dbReference type="ARBA" id="ARBA00022723"/>
    </source>
</evidence>
<dbReference type="InterPro" id="IPR011545">
    <property type="entry name" value="DEAD/DEAH_box_helicase_dom"/>
</dbReference>
<dbReference type="InterPro" id="IPR014001">
    <property type="entry name" value="Helicase_ATP-bd"/>
</dbReference>
<evidence type="ECO:0000256" key="4">
    <source>
        <dbReference type="ARBA" id="ARBA00022801"/>
    </source>
</evidence>
<dbReference type="CDD" id="cd17920">
    <property type="entry name" value="DEXHc_RecQ"/>
    <property type="match status" value="1"/>
</dbReference>
<dbReference type="InterPro" id="IPR027417">
    <property type="entry name" value="P-loop_NTPase"/>
</dbReference>
<feature type="domain" description="Helicase ATP-binding" evidence="13">
    <location>
        <begin position="25"/>
        <end position="193"/>
    </location>
</feature>
<organism evidence="15 16">
    <name type="scientific">Polaribacter marinivivus</name>
    <dbReference type="NCBI Taxonomy" id="1524260"/>
    <lineage>
        <taxon>Bacteria</taxon>
        <taxon>Pseudomonadati</taxon>
        <taxon>Bacteroidota</taxon>
        <taxon>Flavobacteriia</taxon>
        <taxon>Flavobacteriales</taxon>
        <taxon>Flavobacteriaceae</taxon>
    </lineage>
</organism>
<comment type="catalytic activity">
    <reaction evidence="9">
        <text>Couples ATP hydrolysis with the unwinding of duplex DNA by translocating in the 3'-5' direction.</text>
        <dbReference type="EC" id="5.6.2.4"/>
    </reaction>
</comment>
<evidence type="ECO:0000256" key="7">
    <source>
        <dbReference type="ARBA" id="ARBA00023125"/>
    </source>
</evidence>
<dbReference type="GO" id="GO:0004386">
    <property type="term" value="F:helicase activity"/>
    <property type="evidence" value="ECO:0007669"/>
    <property type="project" value="UniProtKB-KW"/>
</dbReference>
<dbReference type="RefSeq" id="WP_377410933.1">
    <property type="nucleotide sequence ID" value="NZ_JBHSCY010000002.1"/>
</dbReference>
<keyword evidence="16" id="KW-1185">Reference proteome</keyword>
<protein>
    <recommendedName>
        <fullName evidence="11">ATP-dependent DNA helicase RecQ</fullName>
        <ecNumber evidence="10">5.6.2.4</ecNumber>
    </recommendedName>
    <alternativeName>
        <fullName evidence="12">DNA 3'-5' helicase RecQ</fullName>
    </alternativeName>
</protein>
<gene>
    <name evidence="15" type="ORF">ACFOWD_12225</name>
</gene>
<dbReference type="PANTHER" id="PTHR13710">
    <property type="entry name" value="DNA HELICASE RECQ FAMILY MEMBER"/>
    <property type="match status" value="1"/>
</dbReference>
<dbReference type="InterPro" id="IPR004589">
    <property type="entry name" value="DNA_helicase_ATP-dep_RecQ"/>
</dbReference>
<evidence type="ECO:0000256" key="6">
    <source>
        <dbReference type="ARBA" id="ARBA00022840"/>
    </source>
</evidence>
<name>A0ABV8RCM7_9FLAO</name>
<evidence type="ECO:0000256" key="12">
    <source>
        <dbReference type="ARBA" id="ARBA00044550"/>
    </source>
</evidence>
<dbReference type="PANTHER" id="PTHR13710:SF105">
    <property type="entry name" value="ATP-DEPENDENT DNA HELICASE Q1"/>
    <property type="match status" value="1"/>
</dbReference>
<dbReference type="Proteomes" id="UP001595826">
    <property type="component" value="Unassembled WGS sequence"/>
</dbReference>
<evidence type="ECO:0000256" key="9">
    <source>
        <dbReference type="ARBA" id="ARBA00034617"/>
    </source>
</evidence>
<keyword evidence="5 15" id="KW-0347">Helicase</keyword>
<keyword evidence="4" id="KW-0378">Hydrolase</keyword>
<dbReference type="InterPro" id="IPR036388">
    <property type="entry name" value="WH-like_DNA-bd_sf"/>
</dbReference>